<evidence type="ECO:0000259" key="3">
    <source>
        <dbReference type="Pfam" id="PF02826"/>
    </source>
</evidence>
<keyword evidence="5" id="KW-1185">Reference proteome</keyword>
<dbReference type="GO" id="GO:0016616">
    <property type="term" value="F:oxidoreductase activity, acting on the CH-OH group of donors, NAD or NADP as acceptor"/>
    <property type="evidence" value="ECO:0007669"/>
    <property type="project" value="UniProtKB-ARBA"/>
</dbReference>
<feature type="domain" description="D-isomer specific 2-hydroxyacid dehydrogenase NAD-binding" evidence="3">
    <location>
        <begin position="104"/>
        <end position="271"/>
    </location>
</feature>
<dbReference type="PANTHER" id="PTHR43333:SF1">
    <property type="entry name" value="D-ISOMER SPECIFIC 2-HYDROXYACID DEHYDROGENASE NAD-BINDING DOMAIN-CONTAINING PROTEIN"/>
    <property type="match status" value="1"/>
</dbReference>
<keyword evidence="2" id="KW-0520">NAD</keyword>
<dbReference type="PANTHER" id="PTHR43333">
    <property type="entry name" value="2-HACID_DH_C DOMAIN-CONTAINING PROTEIN"/>
    <property type="match status" value="1"/>
</dbReference>
<dbReference type="InterPro" id="IPR029753">
    <property type="entry name" value="D-isomer_DH_CS"/>
</dbReference>
<keyword evidence="1" id="KW-0560">Oxidoreductase</keyword>
<protein>
    <submittedName>
        <fullName evidence="4">2-hydroxyacid dehydrogenase</fullName>
    </submittedName>
</protein>
<dbReference type="CDD" id="cd12166">
    <property type="entry name" value="2-Hacid_dh_7"/>
    <property type="match status" value="1"/>
</dbReference>
<comment type="caution">
    <text evidence="4">The sequence shown here is derived from an EMBL/GenBank/DDBJ whole genome shotgun (WGS) entry which is preliminary data.</text>
</comment>
<dbReference type="AlphaFoldDB" id="A0A7X6RRP9"/>
<organism evidence="4 5">
    <name type="scientific">Nocardiopsis alborubida</name>
    <dbReference type="NCBI Taxonomy" id="146802"/>
    <lineage>
        <taxon>Bacteria</taxon>
        <taxon>Bacillati</taxon>
        <taxon>Actinomycetota</taxon>
        <taxon>Actinomycetes</taxon>
        <taxon>Streptosporangiales</taxon>
        <taxon>Nocardiopsidaceae</taxon>
        <taxon>Nocardiopsis</taxon>
    </lineage>
</organism>
<gene>
    <name evidence="4" type="ORF">HGB44_19485</name>
</gene>
<dbReference type="Pfam" id="PF02826">
    <property type="entry name" value="2-Hacid_dh_C"/>
    <property type="match status" value="1"/>
</dbReference>
<reference evidence="4 5" key="1">
    <citation type="submission" date="2020-04" db="EMBL/GenBank/DDBJ databases">
        <title>MicrobeNet Type strains.</title>
        <authorList>
            <person name="Nicholson A.C."/>
        </authorList>
    </citation>
    <scope>NUCLEOTIDE SEQUENCE [LARGE SCALE GENOMIC DNA]</scope>
    <source>
        <strain evidence="4 5">ATCC 23612</strain>
    </source>
</reference>
<evidence type="ECO:0000313" key="5">
    <source>
        <dbReference type="Proteomes" id="UP000553209"/>
    </source>
</evidence>
<proteinExistence type="predicted"/>
<evidence type="ECO:0000313" key="4">
    <source>
        <dbReference type="EMBL" id="NKY99833.1"/>
    </source>
</evidence>
<dbReference type="GO" id="GO:0051287">
    <property type="term" value="F:NAD binding"/>
    <property type="evidence" value="ECO:0007669"/>
    <property type="project" value="InterPro"/>
</dbReference>
<evidence type="ECO:0000256" key="1">
    <source>
        <dbReference type="ARBA" id="ARBA00023002"/>
    </source>
</evidence>
<dbReference type="InterPro" id="IPR006140">
    <property type="entry name" value="D-isomer_DH_NAD-bd"/>
</dbReference>
<dbReference type="InterPro" id="IPR036291">
    <property type="entry name" value="NAD(P)-bd_dom_sf"/>
</dbReference>
<dbReference type="Proteomes" id="UP000553209">
    <property type="component" value="Unassembled WGS sequence"/>
</dbReference>
<dbReference type="EMBL" id="JAAXPG010000018">
    <property type="protein sequence ID" value="NKY99833.1"/>
    <property type="molecule type" value="Genomic_DNA"/>
</dbReference>
<sequence length="310" mass="33309">MGGRTLVQWEQNRDNAPDSLTVDLYEGGPAPDSGLDEVTFYQVPYAPSTQGVDARLDMIARMPSLEVVQLLSAGYEQVLPLLPDRVTLCNGRGLHDASTAEHALALILAAQRDLPRWALTQREHHWGSAQLRSLADSRVVIVGYGSIGQAVESRLLPFEAEVVRVASRARPDEGVHGVDELHALLPGADVVVLVTPLTEATRGLFGAREFALLRDDALVVNVGRGPVLDTGALLAEKGRVRAALDVTDPEPPPADHPLWSAPGVFLTPHVAGGSAAFYPRARAFMDAQLARWAAGGRLANVVRPGTQRDR</sequence>
<evidence type="ECO:0000256" key="2">
    <source>
        <dbReference type="ARBA" id="ARBA00023027"/>
    </source>
</evidence>
<dbReference type="RefSeq" id="WP_061079498.1">
    <property type="nucleotide sequence ID" value="NZ_JAAXPG010000018.1"/>
</dbReference>
<dbReference type="PROSITE" id="PS00671">
    <property type="entry name" value="D_2_HYDROXYACID_DH_3"/>
    <property type="match status" value="1"/>
</dbReference>
<accession>A0A7X6RRP9</accession>
<dbReference type="SUPFAM" id="SSF51735">
    <property type="entry name" value="NAD(P)-binding Rossmann-fold domains"/>
    <property type="match status" value="1"/>
</dbReference>
<dbReference type="Gene3D" id="3.40.50.720">
    <property type="entry name" value="NAD(P)-binding Rossmann-like Domain"/>
    <property type="match status" value="2"/>
</dbReference>
<name>A0A7X6RRP9_9ACTN</name>